<comment type="caution">
    <text evidence="2">The sequence shown here is derived from an EMBL/GenBank/DDBJ whole genome shotgun (WGS) entry which is preliminary data.</text>
</comment>
<feature type="domain" description="F-box/LRR-repeat protein 15-like leucin rich repeat" evidence="1">
    <location>
        <begin position="27"/>
        <end position="140"/>
    </location>
</feature>
<name>A0A835K3R1_9ROSI</name>
<evidence type="ECO:0000259" key="1">
    <source>
        <dbReference type="Pfam" id="PF25372"/>
    </source>
</evidence>
<dbReference type="AlphaFoldDB" id="A0A835K3R1"/>
<dbReference type="InterPro" id="IPR006553">
    <property type="entry name" value="Leu-rich_rpt_Cys-con_subtyp"/>
</dbReference>
<dbReference type="OrthoDB" id="550575at2759"/>
<reference evidence="2 3" key="1">
    <citation type="submission" date="2020-10" db="EMBL/GenBank/DDBJ databases">
        <title>Plant Genome Project.</title>
        <authorList>
            <person name="Zhang R.-G."/>
        </authorList>
    </citation>
    <scope>NUCLEOTIDE SEQUENCE [LARGE SCALE GENOMIC DNA]</scope>
    <source>
        <strain evidence="2">FAFU-HL-1</strain>
        <tissue evidence="2">Leaf</tissue>
    </source>
</reference>
<dbReference type="EMBL" id="JADGMS010000006">
    <property type="protein sequence ID" value="KAF9680082.1"/>
    <property type="molecule type" value="Genomic_DNA"/>
</dbReference>
<dbReference type="PANTHER" id="PTHR13318:SF105">
    <property type="entry name" value="F-BOX_LRR-REPEAT PROTEIN 3"/>
    <property type="match status" value="1"/>
</dbReference>
<dbReference type="InterPro" id="IPR057207">
    <property type="entry name" value="FBXL15_LRR"/>
</dbReference>
<keyword evidence="3" id="KW-1185">Reference proteome</keyword>
<evidence type="ECO:0000313" key="3">
    <source>
        <dbReference type="Proteomes" id="UP000657918"/>
    </source>
</evidence>
<evidence type="ECO:0000313" key="2">
    <source>
        <dbReference type="EMBL" id="KAF9680082.1"/>
    </source>
</evidence>
<sequence>MSSCRNFSHVGLSFLTSGAGRLQQLTLACGSHATLALANSLTSLSTLQSVKLDGCPVTSAGLTTIENWCISLSELSLSKYLGVADEGLFSLVTKHNDLKKLDTSCCGKITDVSIAYITSSCTNFTSLRMESCILVRSEAFVFIGQQCLKSISKCSKLSSLKLGICVNISNMGLSHIGMKCSKVAELDLYRYLVAIAILDPPPLSHTPRQTNLCFVNICPGSSCSDLEMINVSHCIDVTKTSLLALSKCSRLNTYESRGCPLITSLGLAAIAVGNNTSRTSTDIGGYGLFLSLQITSSYSSVTDVGLN</sequence>
<dbReference type="GO" id="GO:0019005">
    <property type="term" value="C:SCF ubiquitin ligase complex"/>
    <property type="evidence" value="ECO:0007669"/>
    <property type="project" value="TreeGrafter"/>
</dbReference>
<dbReference type="Gene3D" id="3.80.10.10">
    <property type="entry name" value="Ribonuclease Inhibitor"/>
    <property type="match status" value="2"/>
</dbReference>
<accession>A0A835K3R1</accession>
<gene>
    <name evidence="2" type="ORF">SADUNF_Sadunf06G0083100</name>
</gene>
<dbReference type="InterPro" id="IPR032675">
    <property type="entry name" value="LRR_dom_sf"/>
</dbReference>
<dbReference type="SUPFAM" id="SSF52047">
    <property type="entry name" value="RNI-like"/>
    <property type="match status" value="1"/>
</dbReference>
<dbReference type="PANTHER" id="PTHR13318">
    <property type="entry name" value="PARTNER OF PAIRED, ISOFORM B-RELATED"/>
    <property type="match status" value="1"/>
</dbReference>
<dbReference type="SMART" id="SM00367">
    <property type="entry name" value="LRR_CC"/>
    <property type="match status" value="4"/>
</dbReference>
<dbReference type="Proteomes" id="UP000657918">
    <property type="component" value="Unassembled WGS sequence"/>
</dbReference>
<protein>
    <recommendedName>
        <fullName evidence="1">F-box/LRR-repeat protein 15-like leucin rich repeat domain-containing protein</fullName>
    </recommendedName>
</protein>
<proteinExistence type="predicted"/>
<organism evidence="2 3">
    <name type="scientific">Salix dunnii</name>
    <dbReference type="NCBI Taxonomy" id="1413687"/>
    <lineage>
        <taxon>Eukaryota</taxon>
        <taxon>Viridiplantae</taxon>
        <taxon>Streptophyta</taxon>
        <taxon>Embryophyta</taxon>
        <taxon>Tracheophyta</taxon>
        <taxon>Spermatophyta</taxon>
        <taxon>Magnoliopsida</taxon>
        <taxon>eudicotyledons</taxon>
        <taxon>Gunneridae</taxon>
        <taxon>Pentapetalae</taxon>
        <taxon>rosids</taxon>
        <taxon>fabids</taxon>
        <taxon>Malpighiales</taxon>
        <taxon>Salicaceae</taxon>
        <taxon>Saliceae</taxon>
        <taxon>Salix</taxon>
    </lineage>
</organism>
<dbReference type="GO" id="GO:0031146">
    <property type="term" value="P:SCF-dependent proteasomal ubiquitin-dependent protein catabolic process"/>
    <property type="evidence" value="ECO:0007669"/>
    <property type="project" value="TreeGrafter"/>
</dbReference>
<dbReference type="Pfam" id="PF25372">
    <property type="entry name" value="DUF7885"/>
    <property type="match status" value="1"/>
</dbReference>